<dbReference type="Gene3D" id="3.30.450.150">
    <property type="entry name" value="Haem-degrading domain"/>
    <property type="match status" value="1"/>
</dbReference>
<proteinExistence type="predicted"/>
<dbReference type="InterPro" id="IPR005624">
    <property type="entry name" value="PduO/GlcC-like"/>
</dbReference>
<evidence type="ECO:0000313" key="2">
    <source>
        <dbReference type="Proteomes" id="UP000638570"/>
    </source>
</evidence>
<dbReference type="InterPro" id="IPR052517">
    <property type="entry name" value="GlcG_carb_metab_protein"/>
</dbReference>
<sequence>MMDPVYEAARVGGWLAGQLELEPGPPVCMAAVDDSGSLVYLYRMAGAPARLVPIAIAKAYTAARMEQPTQVFRQRLERERLTLADFQDAGFTSLPGGWPVRVDGQTLAGLAVSGRTLDEDERICRLWLDSLYEAATSLPGECLEPGRQTT</sequence>
<keyword evidence="2" id="KW-1185">Reference proteome</keyword>
<accession>A0ABS1QPG7</accession>
<dbReference type="PANTHER" id="PTHR34309">
    <property type="entry name" value="SLR1406 PROTEIN"/>
    <property type="match status" value="1"/>
</dbReference>
<dbReference type="PANTHER" id="PTHR34309:SF1">
    <property type="entry name" value="PROTEIN GLCG"/>
    <property type="match status" value="1"/>
</dbReference>
<reference evidence="2" key="1">
    <citation type="submission" date="2021-01" db="EMBL/GenBank/DDBJ databases">
        <title>Genome public.</title>
        <authorList>
            <person name="Liu C."/>
            <person name="Sun Q."/>
        </authorList>
    </citation>
    <scope>NUCLEOTIDE SEQUENCE [LARGE SCALE GENOMIC DNA]</scope>
    <source>
        <strain evidence="2">CGMCC 1.18722</strain>
    </source>
</reference>
<dbReference type="Proteomes" id="UP000638570">
    <property type="component" value="Unassembled WGS sequence"/>
</dbReference>
<dbReference type="RefSeq" id="WP_202082454.1">
    <property type="nucleotide sequence ID" value="NZ_JAERTZ010000012.1"/>
</dbReference>
<dbReference type="InterPro" id="IPR038084">
    <property type="entry name" value="PduO/GlcC-like_sf"/>
</dbReference>
<dbReference type="Pfam" id="PF03928">
    <property type="entry name" value="HbpS-like"/>
    <property type="match status" value="1"/>
</dbReference>
<dbReference type="EMBL" id="JAERTZ010000012">
    <property type="protein sequence ID" value="MBL1376492.1"/>
    <property type="molecule type" value="Genomic_DNA"/>
</dbReference>
<name>A0ABS1QPG7_9GAMM</name>
<gene>
    <name evidence="1" type="ORF">JKV55_03965</name>
</gene>
<protein>
    <submittedName>
        <fullName evidence="1">Heme-binding protein</fullName>
    </submittedName>
</protein>
<evidence type="ECO:0000313" key="1">
    <source>
        <dbReference type="EMBL" id="MBL1376492.1"/>
    </source>
</evidence>
<dbReference type="SUPFAM" id="SSF143744">
    <property type="entry name" value="GlcG-like"/>
    <property type="match status" value="1"/>
</dbReference>
<comment type="caution">
    <text evidence="1">The sequence shown here is derived from an EMBL/GenBank/DDBJ whole genome shotgun (WGS) entry which is preliminary data.</text>
</comment>
<organism evidence="1 2">
    <name type="scientific">Zobellella iuensis</name>
    <dbReference type="NCBI Taxonomy" id="2803811"/>
    <lineage>
        <taxon>Bacteria</taxon>
        <taxon>Pseudomonadati</taxon>
        <taxon>Pseudomonadota</taxon>
        <taxon>Gammaproteobacteria</taxon>
        <taxon>Aeromonadales</taxon>
        <taxon>Aeromonadaceae</taxon>
        <taxon>Zobellella</taxon>
    </lineage>
</organism>